<dbReference type="Proteomes" id="UP001180020">
    <property type="component" value="Unassembled WGS sequence"/>
</dbReference>
<gene>
    <name evidence="2" type="ORF">QJS10_CPA01g02442</name>
</gene>
<dbReference type="AlphaFoldDB" id="A0AAV9FG49"/>
<keyword evidence="3" id="KW-1185">Reference proteome</keyword>
<name>A0AAV9FG49_ACOCL</name>
<organism evidence="2 3">
    <name type="scientific">Acorus calamus</name>
    <name type="common">Sweet flag</name>
    <dbReference type="NCBI Taxonomy" id="4465"/>
    <lineage>
        <taxon>Eukaryota</taxon>
        <taxon>Viridiplantae</taxon>
        <taxon>Streptophyta</taxon>
        <taxon>Embryophyta</taxon>
        <taxon>Tracheophyta</taxon>
        <taxon>Spermatophyta</taxon>
        <taxon>Magnoliopsida</taxon>
        <taxon>Liliopsida</taxon>
        <taxon>Acoraceae</taxon>
        <taxon>Acorus</taxon>
    </lineage>
</organism>
<feature type="region of interest" description="Disordered" evidence="1">
    <location>
        <begin position="27"/>
        <end position="77"/>
    </location>
</feature>
<sequence length="77" mass="8482">MEGAFLNRLAYNERLLTRAYRVMWHPAIQKTSKPPQQHPRTHSFTPPTKTSSASTTSTTAADSPPQAHPLNPQTGGN</sequence>
<reference evidence="2" key="1">
    <citation type="journal article" date="2023" name="Nat. Commun.">
        <title>Diploid and tetraploid genomes of Acorus and the evolution of monocots.</title>
        <authorList>
            <person name="Ma L."/>
            <person name="Liu K.W."/>
            <person name="Li Z."/>
            <person name="Hsiao Y.Y."/>
            <person name="Qi Y."/>
            <person name="Fu T."/>
            <person name="Tang G.D."/>
            <person name="Zhang D."/>
            <person name="Sun W.H."/>
            <person name="Liu D.K."/>
            <person name="Li Y."/>
            <person name="Chen G.Z."/>
            <person name="Liu X.D."/>
            <person name="Liao X.Y."/>
            <person name="Jiang Y.T."/>
            <person name="Yu X."/>
            <person name="Hao Y."/>
            <person name="Huang J."/>
            <person name="Zhao X.W."/>
            <person name="Ke S."/>
            <person name="Chen Y.Y."/>
            <person name="Wu W.L."/>
            <person name="Hsu J.L."/>
            <person name="Lin Y.F."/>
            <person name="Huang M.D."/>
            <person name="Li C.Y."/>
            <person name="Huang L."/>
            <person name="Wang Z.W."/>
            <person name="Zhao X."/>
            <person name="Zhong W.Y."/>
            <person name="Peng D.H."/>
            <person name="Ahmad S."/>
            <person name="Lan S."/>
            <person name="Zhang J.S."/>
            <person name="Tsai W.C."/>
            <person name="Van de Peer Y."/>
            <person name="Liu Z.J."/>
        </authorList>
    </citation>
    <scope>NUCLEOTIDE SEQUENCE</scope>
    <source>
        <strain evidence="2">CP</strain>
    </source>
</reference>
<reference evidence="2" key="2">
    <citation type="submission" date="2023-06" db="EMBL/GenBank/DDBJ databases">
        <authorList>
            <person name="Ma L."/>
            <person name="Liu K.-W."/>
            <person name="Li Z."/>
            <person name="Hsiao Y.-Y."/>
            <person name="Qi Y."/>
            <person name="Fu T."/>
            <person name="Tang G."/>
            <person name="Zhang D."/>
            <person name="Sun W.-H."/>
            <person name="Liu D.-K."/>
            <person name="Li Y."/>
            <person name="Chen G.-Z."/>
            <person name="Liu X.-D."/>
            <person name="Liao X.-Y."/>
            <person name="Jiang Y.-T."/>
            <person name="Yu X."/>
            <person name="Hao Y."/>
            <person name="Huang J."/>
            <person name="Zhao X.-W."/>
            <person name="Ke S."/>
            <person name="Chen Y.-Y."/>
            <person name="Wu W.-L."/>
            <person name="Hsu J.-L."/>
            <person name="Lin Y.-F."/>
            <person name="Huang M.-D."/>
            <person name="Li C.-Y."/>
            <person name="Huang L."/>
            <person name="Wang Z.-W."/>
            <person name="Zhao X."/>
            <person name="Zhong W.-Y."/>
            <person name="Peng D.-H."/>
            <person name="Ahmad S."/>
            <person name="Lan S."/>
            <person name="Zhang J.-S."/>
            <person name="Tsai W.-C."/>
            <person name="Van De Peer Y."/>
            <person name="Liu Z.-J."/>
        </authorList>
    </citation>
    <scope>NUCLEOTIDE SEQUENCE</scope>
    <source>
        <strain evidence="2">CP</strain>
        <tissue evidence="2">Leaves</tissue>
    </source>
</reference>
<dbReference type="EMBL" id="JAUJYO010000001">
    <property type="protein sequence ID" value="KAK1324830.1"/>
    <property type="molecule type" value="Genomic_DNA"/>
</dbReference>
<protein>
    <submittedName>
        <fullName evidence="2">Uncharacterized protein</fullName>
    </submittedName>
</protein>
<evidence type="ECO:0000313" key="3">
    <source>
        <dbReference type="Proteomes" id="UP001180020"/>
    </source>
</evidence>
<accession>A0AAV9FG49</accession>
<evidence type="ECO:0000313" key="2">
    <source>
        <dbReference type="EMBL" id="KAK1324830.1"/>
    </source>
</evidence>
<feature type="compositionally biased region" description="Low complexity" evidence="1">
    <location>
        <begin position="43"/>
        <end position="65"/>
    </location>
</feature>
<evidence type="ECO:0000256" key="1">
    <source>
        <dbReference type="SAM" id="MobiDB-lite"/>
    </source>
</evidence>
<comment type="caution">
    <text evidence="2">The sequence shown here is derived from an EMBL/GenBank/DDBJ whole genome shotgun (WGS) entry which is preliminary data.</text>
</comment>
<proteinExistence type="predicted"/>